<dbReference type="InterPro" id="IPR025943">
    <property type="entry name" value="Sigma_54_int_dom_ATP-bd_2"/>
</dbReference>
<dbReference type="Pfam" id="PF02954">
    <property type="entry name" value="HTH_8"/>
    <property type="match status" value="1"/>
</dbReference>
<name>A0A1G7E821_9BACT</name>
<dbReference type="Gene3D" id="3.40.50.300">
    <property type="entry name" value="P-loop containing nucleotide triphosphate hydrolases"/>
    <property type="match status" value="1"/>
</dbReference>
<dbReference type="InterPro" id="IPR002197">
    <property type="entry name" value="HTH_Fis"/>
</dbReference>
<sequence>MVLLIVDDEPSQRELLAGFLQRQGHQVFCAAGGDEALELYRRHPIDLVLLDHNMPGETGDLLIAKFKAINPQPKIVLMTAYAAVDLAVRCFKAGADDFLEKPLDLLELRDKLAAAEEQLLQLQDVLVVEEQLVDSPLPFPFVAKSSSMQQLLSLVRRVAKSPWPVLIEGETGSGKELVARLVHQLSERREGPFIEVNCAAIVESLFEAELFGHEKGAFTGAVGRRDGHFVAADGGTLFLDEIGELPLPLQAKLLRALQEQRIQPVGGSHSRAVDVRVVAATNAHLVAMVNENRFREDLYYRLNVFEVQVPPLRQRRDDIIALIELFLGDRTGQLELEPAALDALLKYDYPGNVRELRNLIQRAATLARGGWLRRTDLPPVVQARQREEGSRLSSLAPLPDQLEALEAELIRQRLEEAGGVQTRAAELLGISERVLRYKMAKYRLGRRRG</sequence>
<evidence type="ECO:0000256" key="5">
    <source>
        <dbReference type="ARBA" id="ARBA00023163"/>
    </source>
</evidence>
<keyword evidence="5" id="KW-0804">Transcription</keyword>
<evidence type="ECO:0000256" key="1">
    <source>
        <dbReference type="ARBA" id="ARBA00022741"/>
    </source>
</evidence>
<evidence type="ECO:0000313" key="11">
    <source>
        <dbReference type="Proteomes" id="UP000243205"/>
    </source>
</evidence>
<dbReference type="PRINTS" id="PR01590">
    <property type="entry name" value="HTHFIS"/>
</dbReference>
<dbReference type="STRING" id="57664.SAMN05661003_11832"/>
<dbReference type="Pfam" id="PF25601">
    <property type="entry name" value="AAA_lid_14"/>
    <property type="match status" value="1"/>
</dbReference>
<dbReference type="SUPFAM" id="SSF46689">
    <property type="entry name" value="Homeodomain-like"/>
    <property type="match status" value="1"/>
</dbReference>
<dbReference type="Pfam" id="PF00072">
    <property type="entry name" value="Response_reg"/>
    <property type="match status" value="1"/>
</dbReference>
<evidence type="ECO:0000256" key="3">
    <source>
        <dbReference type="ARBA" id="ARBA00023015"/>
    </source>
</evidence>
<dbReference type="Proteomes" id="UP000243205">
    <property type="component" value="Unassembled WGS sequence"/>
</dbReference>
<keyword evidence="4" id="KW-0238">DNA-binding</keyword>
<evidence type="ECO:0000259" key="8">
    <source>
        <dbReference type="PROSITE" id="PS50045"/>
    </source>
</evidence>
<organism evidence="10 11">
    <name type="scientific">Desulfuromonas thiophila</name>
    <dbReference type="NCBI Taxonomy" id="57664"/>
    <lineage>
        <taxon>Bacteria</taxon>
        <taxon>Pseudomonadati</taxon>
        <taxon>Thermodesulfobacteriota</taxon>
        <taxon>Desulfuromonadia</taxon>
        <taxon>Desulfuromonadales</taxon>
        <taxon>Desulfuromonadaceae</taxon>
        <taxon>Desulfuromonas</taxon>
    </lineage>
</organism>
<accession>A0A1G7E821</accession>
<dbReference type="RefSeq" id="WP_092080123.1">
    <property type="nucleotide sequence ID" value="NZ_FNAQ01000018.1"/>
</dbReference>
<dbReference type="PROSITE" id="PS00676">
    <property type="entry name" value="SIGMA54_INTERACT_2"/>
    <property type="match status" value="1"/>
</dbReference>
<dbReference type="OrthoDB" id="9763792at2"/>
<evidence type="ECO:0000256" key="4">
    <source>
        <dbReference type="ARBA" id="ARBA00023125"/>
    </source>
</evidence>
<dbReference type="CDD" id="cd00009">
    <property type="entry name" value="AAA"/>
    <property type="match status" value="1"/>
</dbReference>
<dbReference type="SUPFAM" id="SSF52540">
    <property type="entry name" value="P-loop containing nucleoside triphosphate hydrolases"/>
    <property type="match status" value="1"/>
</dbReference>
<evidence type="ECO:0000256" key="2">
    <source>
        <dbReference type="ARBA" id="ARBA00022840"/>
    </source>
</evidence>
<keyword evidence="3" id="KW-0805">Transcription regulation</keyword>
<dbReference type="GO" id="GO:0000160">
    <property type="term" value="P:phosphorelay signal transduction system"/>
    <property type="evidence" value="ECO:0007669"/>
    <property type="project" value="InterPro"/>
</dbReference>
<keyword evidence="11" id="KW-1185">Reference proteome</keyword>
<dbReference type="AlphaFoldDB" id="A0A1G7E821"/>
<dbReference type="PANTHER" id="PTHR32071">
    <property type="entry name" value="TRANSCRIPTIONAL REGULATORY PROTEIN"/>
    <property type="match status" value="1"/>
</dbReference>
<dbReference type="InterPro" id="IPR002078">
    <property type="entry name" value="Sigma_54_int"/>
</dbReference>
<keyword evidence="1" id="KW-0547">Nucleotide-binding</keyword>
<dbReference type="InterPro" id="IPR001789">
    <property type="entry name" value="Sig_transdc_resp-reg_receiver"/>
</dbReference>
<dbReference type="PROSITE" id="PS50045">
    <property type="entry name" value="SIGMA54_INTERACT_4"/>
    <property type="match status" value="1"/>
</dbReference>
<keyword evidence="2" id="KW-0067">ATP-binding</keyword>
<gene>
    <name evidence="10" type="ORF">SAMN05661003_11832</name>
</gene>
<dbReference type="SMART" id="SM00382">
    <property type="entry name" value="AAA"/>
    <property type="match status" value="1"/>
</dbReference>
<dbReference type="GO" id="GO:0043565">
    <property type="term" value="F:sequence-specific DNA binding"/>
    <property type="evidence" value="ECO:0007669"/>
    <property type="project" value="InterPro"/>
</dbReference>
<feature type="coiled-coil region" evidence="7">
    <location>
        <begin position="105"/>
        <end position="132"/>
    </location>
</feature>
<dbReference type="SUPFAM" id="SSF52172">
    <property type="entry name" value="CheY-like"/>
    <property type="match status" value="1"/>
</dbReference>
<dbReference type="Gene3D" id="1.10.8.60">
    <property type="match status" value="1"/>
</dbReference>
<evidence type="ECO:0000256" key="6">
    <source>
        <dbReference type="PROSITE-ProRule" id="PRU00169"/>
    </source>
</evidence>
<reference evidence="11" key="1">
    <citation type="submission" date="2016-10" db="EMBL/GenBank/DDBJ databases">
        <authorList>
            <person name="Varghese N."/>
            <person name="Submissions S."/>
        </authorList>
    </citation>
    <scope>NUCLEOTIDE SEQUENCE [LARGE SCALE GENOMIC DNA]</scope>
    <source>
        <strain evidence="11">DSM 8987</strain>
    </source>
</reference>
<dbReference type="PROSITE" id="PS50110">
    <property type="entry name" value="RESPONSE_REGULATORY"/>
    <property type="match status" value="1"/>
</dbReference>
<dbReference type="FunFam" id="3.40.50.300:FF:000006">
    <property type="entry name" value="DNA-binding transcriptional regulator NtrC"/>
    <property type="match status" value="1"/>
</dbReference>
<dbReference type="InterPro" id="IPR009057">
    <property type="entry name" value="Homeodomain-like_sf"/>
</dbReference>
<dbReference type="InterPro" id="IPR058031">
    <property type="entry name" value="AAA_lid_NorR"/>
</dbReference>
<dbReference type="InterPro" id="IPR027417">
    <property type="entry name" value="P-loop_NTPase"/>
</dbReference>
<dbReference type="CDD" id="cd00156">
    <property type="entry name" value="REC"/>
    <property type="match status" value="1"/>
</dbReference>
<feature type="domain" description="Sigma-54 factor interaction" evidence="8">
    <location>
        <begin position="141"/>
        <end position="365"/>
    </location>
</feature>
<keyword evidence="6" id="KW-0597">Phosphoprotein</keyword>
<feature type="modified residue" description="4-aspartylphosphate" evidence="6">
    <location>
        <position position="51"/>
    </location>
</feature>
<protein>
    <submittedName>
        <fullName evidence="10">Two-component system, NtrC family, response regulator AtoC</fullName>
    </submittedName>
</protein>
<keyword evidence="7" id="KW-0175">Coiled coil</keyword>
<dbReference type="PROSITE" id="PS00675">
    <property type="entry name" value="SIGMA54_INTERACT_1"/>
    <property type="match status" value="1"/>
</dbReference>
<dbReference type="SMART" id="SM00448">
    <property type="entry name" value="REC"/>
    <property type="match status" value="1"/>
</dbReference>
<dbReference type="GO" id="GO:0005524">
    <property type="term" value="F:ATP binding"/>
    <property type="evidence" value="ECO:0007669"/>
    <property type="project" value="UniProtKB-KW"/>
</dbReference>
<evidence type="ECO:0000256" key="7">
    <source>
        <dbReference type="SAM" id="Coils"/>
    </source>
</evidence>
<dbReference type="Gene3D" id="3.40.50.2300">
    <property type="match status" value="1"/>
</dbReference>
<dbReference type="InterPro" id="IPR003593">
    <property type="entry name" value="AAA+_ATPase"/>
</dbReference>
<dbReference type="Gene3D" id="1.10.10.60">
    <property type="entry name" value="Homeodomain-like"/>
    <property type="match status" value="1"/>
</dbReference>
<dbReference type="InterPro" id="IPR025944">
    <property type="entry name" value="Sigma_54_int_dom_CS"/>
</dbReference>
<dbReference type="EMBL" id="FNAQ01000018">
    <property type="protein sequence ID" value="SDE59769.1"/>
    <property type="molecule type" value="Genomic_DNA"/>
</dbReference>
<dbReference type="InterPro" id="IPR025662">
    <property type="entry name" value="Sigma_54_int_dom_ATP-bd_1"/>
</dbReference>
<evidence type="ECO:0000313" key="10">
    <source>
        <dbReference type="EMBL" id="SDE59769.1"/>
    </source>
</evidence>
<dbReference type="PROSITE" id="PS00688">
    <property type="entry name" value="SIGMA54_INTERACT_3"/>
    <property type="match status" value="1"/>
</dbReference>
<proteinExistence type="predicted"/>
<feature type="domain" description="Response regulatory" evidence="9">
    <location>
        <begin position="2"/>
        <end position="116"/>
    </location>
</feature>
<dbReference type="InterPro" id="IPR011006">
    <property type="entry name" value="CheY-like_superfamily"/>
</dbReference>
<dbReference type="GO" id="GO:0006355">
    <property type="term" value="P:regulation of DNA-templated transcription"/>
    <property type="evidence" value="ECO:0007669"/>
    <property type="project" value="InterPro"/>
</dbReference>
<dbReference type="Pfam" id="PF00158">
    <property type="entry name" value="Sigma54_activat"/>
    <property type="match status" value="1"/>
</dbReference>
<evidence type="ECO:0000259" key="9">
    <source>
        <dbReference type="PROSITE" id="PS50110"/>
    </source>
</evidence>